<feature type="domain" description="DUF1468" evidence="2">
    <location>
        <begin position="11"/>
        <end position="156"/>
    </location>
</feature>
<proteinExistence type="predicted"/>
<organism evidence="3 4">
    <name type="scientific">Fusibacter paucivorans</name>
    <dbReference type="NCBI Taxonomy" id="76009"/>
    <lineage>
        <taxon>Bacteria</taxon>
        <taxon>Bacillati</taxon>
        <taxon>Bacillota</taxon>
        <taxon>Clostridia</taxon>
        <taxon>Eubacteriales</taxon>
        <taxon>Eubacteriales Family XII. Incertae Sedis</taxon>
        <taxon>Fusibacter</taxon>
    </lineage>
</organism>
<keyword evidence="1" id="KW-1133">Transmembrane helix</keyword>
<name>A0ABS5PJ58_9FIRM</name>
<dbReference type="EMBL" id="JAHBCL010000001">
    <property type="protein sequence ID" value="MBS7525074.1"/>
    <property type="molecule type" value="Genomic_DNA"/>
</dbReference>
<reference evidence="3 4" key="1">
    <citation type="submission" date="2021-05" db="EMBL/GenBank/DDBJ databases">
        <title>Fusibacter ferrireducens sp. nov., an anaerobic, sulfur- and Fe-reducing bacterium isolated from the mangrove sediment.</title>
        <authorList>
            <person name="Qiu D."/>
        </authorList>
    </citation>
    <scope>NUCLEOTIDE SEQUENCE [LARGE SCALE GENOMIC DNA]</scope>
    <source>
        <strain evidence="3 4">DSM 12116</strain>
    </source>
</reference>
<accession>A0ABS5PJ58</accession>
<evidence type="ECO:0000256" key="1">
    <source>
        <dbReference type="SAM" id="Phobius"/>
    </source>
</evidence>
<dbReference type="RefSeq" id="WP_213234864.1">
    <property type="nucleotide sequence ID" value="NZ_JAHBCL010000001.1"/>
</dbReference>
<keyword evidence="1" id="KW-0472">Membrane</keyword>
<feature type="transmembrane region" description="Helical" evidence="1">
    <location>
        <begin position="133"/>
        <end position="155"/>
    </location>
</feature>
<feature type="transmembrane region" description="Helical" evidence="1">
    <location>
        <begin position="109"/>
        <end position="126"/>
    </location>
</feature>
<evidence type="ECO:0000259" key="2">
    <source>
        <dbReference type="Pfam" id="PF07331"/>
    </source>
</evidence>
<keyword evidence="1" id="KW-0812">Transmembrane</keyword>
<keyword evidence="4" id="KW-1185">Reference proteome</keyword>
<feature type="transmembrane region" description="Helical" evidence="1">
    <location>
        <begin position="85"/>
        <end position="103"/>
    </location>
</feature>
<gene>
    <name evidence="3" type="ORF">KHM83_00135</name>
</gene>
<evidence type="ECO:0000313" key="4">
    <source>
        <dbReference type="Proteomes" id="UP000746471"/>
    </source>
</evidence>
<feature type="transmembrane region" description="Helical" evidence="1">
    <location>
        <begin position="7"/>
        <end position="30"/>
    </location>
</feature>
<dbReference type="Proteomes" id="UP000746471">
    <property type="component" value="Unassembled WGS sequence"/>
</dbReference>
<evidence type="ECO:0000313" key="3">
    <source>
        <dbReference type="EMBL" id="MBS7525074.1"/>
    </source>
</evidence>
<comment type="caution">
    <text evidence="3">The sequence shown here is derived from an EMBL/GenBank/DDBJ whole genome shotgun (WGS) entry which is preliminary data.</text>
</comment>
<sequence length="163" mass="18330">MEKQKTNFDFLTGLITIVIGIVYGIMSYMLKRSPMGNPLSPSIFPLILACGMVLFGIILLLRSDLETTKRAFAQIKATTTAKDKLSHQMIFATVAAAIIYAFLFERVGYVIATFLFMSFMLTITNGKKWLMNLLTSLIFSIVVYYVFSYLLGVILPKTPFLNI</sequence>
<protein>
    <submittedName>
        <fullName evidence="3">Tripartite tricarboxylate transporter TctB family protein</fullName>
    </submittedName>
</protein>
<feature type="transmembrane region" description="Helical" evidence="1">
    <location>
        <begin position="42"/>
        <end position="61"/>
    </location>
</feature>
<dbReference type="InterPro" id="IPR009936">
    <property type="entry name" value="DUF1468"/>
</dbReference>
<dbReference type="Pfam" id="PF07331">
    <property type="entry name" value="TctB"/>
    <property type="match status" value="1"/>
</dbReference>